<dbReference type="InterPro" id="IPR036465">
    <property type="entry name" value="vWFA_dom_sf"/>
</dbReference>
<keyword evidence="10" id="KW-0333">Golgi apparatus</keyword>
<dbReference type="PANTHER" id="PTHR13803:SF39">
    <property type="entry name" value="SECRETORY 24AB, ISOFORM A"/>
    <property type="match status" value="1"/>
</dbReference>
<dbReference type="OMA" id="AVECSKQ"/>
<evidence type="ECO:0000256" key="12">
    <source>
        <dbReference type="SAM" id="MobiDB-lite"/>
    </source>
</evidence>
<dbReference type="Gene3D" id="2.60.40.1670">
    <property type="entry name" value="beta-sandwich domain of Sec23/24"/>
    <property type="match status" value="1"/>
</dbReference>
<dbReference type="InterPro" id="IPR012990">
    <property type="entry name" value="Beta-sandwich_Sec23_24"/>
</dbReference>
<evidence type="ECO:0000256" key="11">
    <source>
        <dbReference type="ARBA" id="ARBA00023136"/>
    </source>
</evidence>
<feature type="domain" description="Sec23/Sec24 beta-sandwich" evidence="17">
    <location>
        <begin position="596"/>
        <end position="678"/>
    </location>
</feature>
<keyword evidence="11" id="KW-0472">Membrane</keyword>
<evidence type="ECO:0000256" key="10">
    <source>
        <dbReference type="ARBA" id="ARBA00023034"/>
    </source>
</evidence>
<feature type="compositionally biased region" description="Low complexity" evidence="12">
    <location>
        <begin position="38"/>
        <end position="52"/>
    </location>
</feature>
<keyword evidence="9" id="KW-0653">Protein transport</keyword>
<keyword evidence="19" id="KW-1185">Reference proteome</keyword>
<dbReference type="Gene3D" id="1.20.120.730">
    <property type="entry name" value="Sec23/Sec24 helical domain"/>
    <property type="match status" value="1"/>
</dbReference>
<evidence type="ECO:0000259" key="17">
    <source>
        <dbReference type="Pfam" id="PF08033"/>
    </source>
</evidence>
<feature type="region of interest" description="Disordered" evidence="12">
    <location>
        <begin position="144"/>
        <end position="164"/>
    </location>
</feature>
<evidence type="ECO:0000256" key="3">
    <source>
        <dbReference type="ARBA" id="ARBA00004586"/>
    </source>
</evidence>
<organism evidence="18 19">
    <name type="scientific">Saitoella complicata (strain BCRC 22490 / CBS 7301 / JCM 7358 / NBRC 10748 / NRRL Y-17804)</name>
    <dbReference type="NCBI Taxonomy" id="698492"/>
    <lineage>
        <taxon>Eukaryota</taxon>
        <taxon>Fungi</taxon>
        <taxon>Dikarya</taxon>
        <taxon>Ascomycota</taxon>
        <taxon>Taphrinomycotina</taxon>
        <taxon>Taphrinomycotina incertae sedis</taxon>
        <taxon>Saitoella</taxon>
    </lineage>
</organism>
<dbReference type="GO" id="GO:0000139">
    <property type="term" value="C:Golgi membrane"/>
    <property type="evidence" value="ECO:0007669"/>
    <property type="project" value="UniProtKB-SubCell"/>
</dbReference>
<keyword evidence="8" id="KW-0931">ER-Golgi transport</keyword>
<dbReference type="GO" id="GO:0030127">
    <property type="term" value="C:COPII vesicle coat"/>
    <property type="evidence" value="ECO:0007669"/>
    <property type="project" value="InterPro"/>
</dbReference>
<dbReference type="Gene3D" id="3.40.20.10">
    <property type="entry name" value="Severin"/>
    <property type="match status" value="1"/>
</dbReference>
<accession>A0A0E9NA91</accession>
<keyword evidence="6" id="KW-0963">Cytoplasm</keyword>
<dbReference type="SUPFAM" id="SSF81811">
    <property type="entry name" value="Helical domain of Sec23/24"/>
    <property type="match status" value="1"/>
</dbReference>
<keyword evidence="5" id="KW-0813">Transport</keyword>
<comment type="similarity">
    <text evidence="4">Belongs to the SEC23/SEC24 family. SEC24 subfamily.</text>
</comment>
<evidence type="ECO:0008006" key="20">
    <source>
        <dbReference type="Google" id="ProtNLM"/>
    </source>
</evidence>
<dbReference type="InterPro" id="IPR036180">
    <property type="entry name" value="Gelsolin-like_dom_sf"/>
</dbReference>
<dbReference type="InterPro" id="IPR050550">
    <property type="entry name" value="SEC23_SEC24_subfamily"/>
</dbReference>
<protein>
    <recommendedName>
        <fullName evidence="20">Protein transport protein SEC24</fullName>
    </recommendedName>
</protein>
<dbReference type="Pfam" id="PF04810">
    <property type="entry name" value="zf-Sec23_Sec24"/>
    <property type="match status" value="1"/>
</dbReference>
<dbReference type="GO" id="GO:0070971">
    <property type="term" value="C:endoplasmic reticulum exit site"/>
    <property type="evidence" value="ECO:0007669"/>
    <property type="project" value="TreeGrafter"/>
</dbReference>
<dbReference type="InterPro" id="IPR007123">
    <property type="entry name" value="Gelsolin-like_dom"/>
</dbReference>
<dbReference type="Pfam" id="PF04815">
    <property type="entry name" value="Sec23_helical"/>
    <property type="match status" value="1"/>
</dbReference>
<evidence type="ECO:0000259" key="14">
    <source>
        <dbReference type="Pfam" id="PF04810"/>
    </source>
</evidence>
<evidence type="ECO:0000256" key="7">
    <source>
        <dbReference type="ARBA" id="ARBA00022824"/>
    </source>
</evidence>
<dbReference type="InterPro" id="IPR029006">
    <property type="entry name" value="ADF-H/Gelsolin-like_dom_sf"/>
</dbReference>
<dbReference type="InterPro" id="IPR006900">
    <property type="entry name" value="Sec23/24_helical_dom"/>
</dbReference>
<dbReference type="STRING" id="698492.A0A0E9NA91"/>
<evidence type="ECO:0000313" key="18">
    <source>
        <dbReference type="EMBL" id="GAO46616.1"/>
    </source>
</evidence>
<dbReference type="GO" id="GO:0006886">
    <property type="term" value="P:intracellular protein transport"/>
    <property type="evidence" value="ECO:0007669"/>
    <property type="project" value="InterPro"/>
</dbReference>
<feature type="domain" description="Sec23/Sec24 trunk" evidence="15">
    <location>
        <begin position="351"/>
        <end position="588"/>
    </location>
</feature>
<gene>
    <name evidence="18" type="ORF">G7K_0843-t1</name>
</gene>
<evidence type="ECO:0000256" key="4">
    <source>
        <dbReference type="ARBA" id="ARBA00008334"/>
    </source>
</evidence>
<dbReference type="InterPro" id="IPR041742">
    <property type="entry name" value="Sec24-like_trunk_dom"/>
</dbReference>
<dbReference type="SUPFAM" id="SSF82754">
    <property type="entry name" value="C-terminal, gelsolin-like domain of Sec23/24"/>
    <property type="match status" value="1"/>
</dbReference>
<dbReference type="InterPro" id="IPR006896">
    <property type="entry name" value="Sec23/24_trunk_dom"/>
</dbReference>
<reference evidence="18 19" key="1">
    <citation type="journal article" date="2011" name="J. Gen. Appl. Microbiol.">
        <title>Draft genome sequencing of the enigmatic yeast Saitoella complicata.</title>
        <authorList>
            <person name="Nishida H."/>
            <person name="Hamamoto M."/>
            <person name="Sugiyama J."/>
        </authorList>
    </citation>
    <scope>NUCLEOTIDE SEQUENCE [LARGE SCALE GENOMIC DNA]</scope>
    <source>
        <strain evidence="18 19">NRRL Y-17804</strain>
    </source>
</reference>
<dbReference type="SUPFAM" id="SSF81995">
    <property type="entry name" value="beta-sandwich domain of Sec23/24"/>
    <property type="match status" value="1"/>
</dbReference>
<dbReference type="GO" id="GO:0000149">
    <property type="term" value="F:SNARE binding"/>
    <property type="evidence" value="ECO:0007669"/>
    <property type="project" value="TreeGrafter"/>
</dbReference>
<keyword evidence="7" id="KW-0256">Endoplasmic reticulum</keyword>
<dbReference type="GO" id="GO:0090110">
    <property type="term" value="P:COPII-coated vesicle cargo loading"/>
    <property type="evidence" value="ECO:0007669"/>
    <property type="project" value="TreeGrafter"/>
</dbReference>
<dbReference type="InterPro" id="IPR006895">
    <property type="entry name" value="Znf_Sec23_Sec24"/>
</dbReference>
<evidence type="ECO:0000259" key="13">
    <source>
        <dbReference type="Pfam" id="PF00626"/>
    </source>
</evidence>
<dbReference type="InterPro" id="IPR036175">
    <property type="entry name" value="Sec23/24_helical_dom_sf"/>
</dbReference>
<name>A0A0E9NA91_SAICN</name>
<evidence type="ECO:0000313" key="19">
    <source>
        <dbReference type="Proteomes" id="UP000033140"/>
    </source>
</evidence>
<feature type="compositionally biased region" description="Low complexity" evidence="12">
    <location>
        <begin position="7"/>
        <end position="31"/>
    </location>
</feature>
<dbReference type="CDD" id="cd01479">
    <property type="entry name" value="Sec24-like"/>
    <property type="match status" value="1"/>
</dbReference>
<reference evidence="18 19" key="2">
    <citation type="journal article" date="2014" name="J. Gen. Appl. Microbiol.">
        <title>The early diverging ascomycetous budding yeast Saitoella complicata has three histone deacetylases belonging to the Clr6, Hos2, and Rpd3 lineages.</title>
        <authorList>
            <person name="Nishida H."/>
            <person name="Matsumoto T."/>
            <person name="Kondo S."/>
            <person name="Hamamoto M."/>
            <person name="Yoshikawa H."/>
        </authorList>
    </citation>
    <scope>NUCLEOTIDE SEQUENCE [LARGE SCALE GENOMIC DNA]</scope>
    <source>
        <strain evidence="18 19">NRRL Y-17804</strain>
    </source>
</reference>
<dbReference type="GO" id="GO:0008270">
    <property type="term" value="F:zinc ion binding"/>
    <property type="evidence" value="ECO:0007669"/>
    <property type="project" value="InterPro"/>
</dbReference>
<dbReference type="Pfam" id="PF00626">
    <property type="entry name" value="Gelsolin"/>
    <property type="match status" value="1"/>
</dbReference>
<evidence type="ECO:0000256" key="2">
    <source>
        <dbReference type="ARBA" id="ARBA00004496"/>
    </source>
</evidence>
<evidence type="ECO:0000256" key="1">
    <source>
        <dbReference type="ARBA" id="ARBA00004394"/>
    </source>
</evidence>
<dbReference type="InterPro" id="IPR036174">
    <property type="entry name" value="Znf_Sec23_Sec24_sf"/>
</dbReference>
<feature type="domain" description="Sec23/Sec24 helical" evidence="16">
    <location>
        <begin position="689"/>
        <end position="792"/>
    </location>
</feature>
<evidence type="ECO:0000256" key="9">
    <source>
        <dbReference type="ARBA" id="ARBA00022927"/>
    </source>
</evidence>
<dbReference type="Pfam" id="PF04811">
    <property type="entry name" value="Sec23_trunk"/>
    <property type="match status" value="1"/>
</dbReference>
<comment type="caution">
    <text evidence="18">The sequence shown here is derived from an EMBL/GenBank/DDBJ whole genome shotgun (WGS) entry which is preliminary data.</text>
</comment>
<evidence type="ECO:0000256" key="8">
    <source>
        <dbReference type="ARBA" id="ARBA00022892"/>
    </source>
</evidence>
<feature type="domain" description="Gelsolin-like" evidence="13">
    <location>
        <begin position="817"/>
        <end position="890"/>
    </location>
</feature>
<dbReference type="Gene3D" id="2.30.30.380">
    <property type="entry name" value="Zn-finger domain of Sec23/24"/>
    <property type="match status" value="1"/>
</dbReference>
<dbReference type="SUPFAM" id="SSF82919">
    <property type="entry name" value="Zn-finger domain of Sec23/24"/>
    <property type="match status" value="1"/>
</dbReference>
<evidence type="ECO:0000259" key="16">
    <source>
        <dbReference type="Pfam" id="PF04815"/>
    </source>
</evidence>
<dbReference type="Gene3D" id="3.40.50.410">
    <property type="entry name" value="von Willebrand factor, type A domain"/>
    <property type="match status" value="1"/>
</dbReference>
<dbReference type="SUPFAM" id="SSF53300">
    <property type="entry name" value="vWA-like"/>
    <property type="match status" value="1"/>
</dbReference>
<comment type="subcellular location">
    <subcellularLocation>
        <location evidence="2">Cytoplasm</location>
    </subcellularLocation>
    <subcellularLocation>
        <location evidence="3">Endoplasmic reticulum membrane</location>
    </subcellularLocation>
    <subcellularLocation>
        <location evidence="1">Golgi apparatus membrane</location>
    </subcellularLocation>
</comment>
<proteinExistence type="inferred from homology"/>
<dbReference type="EMBL" id="BACD03000004">
    <property type="protein sequence ID" value="GAO46616.1"/>
    <property type="molecule type" value="Genomic_DNA"/>
</dbReference>
<dbReference type="AlphaFoldDB" id="A0A0E9NA91"/>
<dbReference type="Pfam" id="PF08033">
    <property type="entry name" value="Sec23_BS"/>
    <property type="match status" value="1"/>
</dbReference>
<dbReference type="Proteomes" id="UP000033140">
    <property type="component" value="Unassembled WGS sequence"/>
</dbReference>
<evidence type="ECO:0000256" key="5">
    <source>
        <dbReference type="ARBA" id="ARBA00022448"/>
    </source>
</evidence>
<sequence>MSQPYSGPYGVPQQAQGQQPNGPQYPGAPQQVASPPVGYSADGATPAAAPASKSRRAYPTQQYDFTASAAPVEAPQMYAGGPVAGAAYGAQDQQFFTPAGAASLQQAQAPVGYGQPAQAMGYPQDPNQQFQAAPIYGANAPVTPGYGPTNPPPAQQPQSPGMAGMTQQFGQMGVQGAMPTAGRVTNNIFPVDLMTQPPIPAELDAPPPTINLPPNTALTPSEHANCPPEYMRSTLNAVPQTSSLLKKSKLPFALTIRPYITLRDDDAPVPVIPDTVIARCRRCRTYINPFAVFIEGGNRWRCQMCNLTNDVPQSFDWDPVENKQLDRWQRAELNYSVVDFIAPKDYMVRPPQPLVYLFLIDVSMPAVQSGLVATTARTILESLDRIPNVDKRTRIGFMAVDSALHYFSIVPGQAEPNMLVISDLDEPFLPQPDDLLVNLHECREGVETLLSKMQDMFGGNTSTGNAMGPALRAAHKLASPIGGKVVCLMASLPNLGVGALKPREDPKLLGTAKETGLLQAQNSFYKSFAVECSKSQVSVDMFLFASGYQDVASLSCLPRFTGGQTFYYPSWSASRTEDAVKFAHELSEFVSAEIQLETVMRVRATSGLRMSAFYGNFFARSSDLLAFPAMPRDQGYCIEVAIDENMTKSTVCFQTAVLHSTCKGERRIRVLTLCLPVTQNLSEVYASADQVAIATLYANKAVERTLDSGLNDARETLFKTLVELLQVFKKELTTSNIGAATPLQFTHNLRLLPLLILALTKHTGLRKTTQIPTDMRSAALALLSSLPGAHLIPYIHPRFYSLHNMPDEAGLPGAEGIVMPPTMNLNSQFFEPHGLYLIGDGQQLFLWVGRAAVPQLIQDVFGLPDITGVRVGKATLPVLENQFSQRINAIIGKIRESKDGSLYYPHLYIVREDGEPALKAWALSMLAEDRTDGAAGYQQWLMQLKDKVNA</sequence>
<evidence type="ECO:0000256" key="6">
    <source>
        <dbReference type="ARBA" id="ARBA00022490"/>
    </source>
</evidence>
<feature type="region of interest" description="Disordered" evidence="12">
    <location>
        <begin position="1"/>
        <end position="62"/>
    </location>
</feature>
<feature type="domain" description="Zinc finger Sec23/Sec24-type" evidence="14">
    <location>
        <begin position="277"/>
        <end position="314"/>
    </location>
</feature>
<dbReference type="PANTHER" id="PTHR13803">
    <property type="entry name" value="SEC24-RELATED PROTEIN"/>
    <property type="match status" value="1"/>
</dbReference>
<evidence type="ECO:0000259" key="15">
    <source>
        <dbReference type="Pfam" id="PF04811"/>
    </source>
</evidence>
<dbReference type="GO" id="GO:0005789">
    <property type="term" value="C:endoplasmic reticulum membrane"/>
    <property type="evidence" value="ECO:0007669"/>
    <property type="project" value="UniProtKB-SubCell"/>
</dbReference>
<reference evidence="18 19" key="3">
    <citation type="journal article" date="2015" name="Genome Announc.">
        <title>Draft Genome Sequence of the Archiascomycetous Yeast Saitoella complicata.</title>
        <authorList>
            <person name="Yamauchi K."/>
            <person name="Kondo S."/>
            <person name="Hamamoto M."/>
            <person name="Takahashi Y."/>
            <person name="Ogura Y."/>
            <person name="Hayashi T."/>
            <person name="Nishida H."/>
        </authorList>
    </citation>
    <scope>NUCLEOTIDE SEQUENCE [LARGE SCALE GENOMIC DNA]</scope>
    <source>
        <strain evidence="18 19">NRRL Y-17804</strain>
    </source>
</reference>